<dbReference type="Proteomes" id="UP000600865">
    <property type="component" value="Unassembled WGS sequence"/>
</dbReference>
<feature type="signal peptide" evidence="1">
    <location>
        <begin position="1"/>
        <end position="29"/>
    </location>
</feature>
<sequence length="165" mass="18083">MPVGLYVCAMKRLISLSITFALLAAPVFAQTSRNDVVDFGAPKPLTIVTEQGDHAFMVDEAKTLAQQARGMMFRDSMDPDTGMIFEFDEPKIATIWMKNTSIPLDILFVRSNGKILKIEHSHTPYTLRSASSEAVVAAVVELKGGEAKARGIRPGDTIKHPFFGN</sequence>
<organism evidence="2 3">
    <name type="scientific">Litorimonas cladophorae</name>
    <dbReference type="NCBI Taxonomy" id="1220491"/>
    <lineage>
        <taxon>Bacteria</taxon>
        <taxon>Pseudomonadati</taxon>
        <taxon>Pseudomonadota</taxon>
        <taxon>Alphaproteobacteria</taxon>
        <taxon>Maricaulales</taxon>
        <taxon>Robiginitomaculaceae</taxon>
    </lineage>
</organism>
<protein>
    <recommendedName>
        <fullName evidence="4">DUF192 domain-containing protein</fullName>
    </recommendedName>
</protein>
<keyword evidence="3" id="KW-1185">Reference proteome</keyword>
<dbReference type="InterPro" id="IPR038695">
    <property type="entry name" value="Saro_0823-like_sf"/>
</dbReference>
<evidence type="ECO:0000313" key="2">
    <source>
        <dbReference type="EMBL" id="GGX59487.1"/>
    </source>
</evidence>
<gene>
    <name evidence="2" type="ORF">GCM10011309_06550</name>
</gene>
<dbReference type="InterPro" id="IPR003795">
    <property type="entry name" value="DUF192"/>
</dbReference>
<dbReference type="EMBL" id="BMYV01000001">
    <property type="protein sequence ID" value="GGX59487.1"/>
    <property type="molecule type" value="Genomic_DNA"/>
</dbReference>
<name>A0A918NDM1_9PROT</name>
<dbReference type="Pfam" id="PF02643">
    <property type="entry name" value="DUF192"/>
    <property type="match status" value="1"/>
</dbReference>
<accession>A0A918NDM1</accession>
<keyword evidence="1" id="KW-0732">Signal</keyword>
<evidence type="ECO:0008006" key="4">
    <source>
        <dbReference type="Google" id="ProtNLM"/>
    </source>
</evidence>
<dbReference type="PANTHER" id="PTHR37953:SF1">
    <property type="entry name" value="UPF0127 PROTEIN MJ1496"/>
    <property type="match status" value="1"/>
</dbReference>
<feature type="chain" id="PRO_5038009697" description="DUF192 domain-containing protein" evidence="1">
    <location>
        <begin position="30"/>
        <end position="165"/>
    </location>
</feature>
<dbReference type="AlphaFoldDB" id="A0A918NDM1"/>
<reference evidence="2 3" key="1">
    <citation type="journal article" date="2014" name="Int. J. Syst. Evol. Microbiol.">
        <title>Complete genome sequence of Corynebacterium casei LMG S-19264T (=DSM 44701T), isolated from a smear-ripened cheese.</title>
        <authorList>
            <consortium name="US DOE Joint Genome Institute (JGI-PGF)"/>
            <person name="Walter F."/>
            <person name="Albersmeier A."/>
            <person name="Kalinowski J."/>
            <person name="Ruckert C."/>
        </authorList>
    </citation>
    <scope>NUCLEOTIDE SEQUENCE [LARGE SCALE GENOMIC DNA]</scope>
    <source>
        <strain evidence="2 3">KCTC 23968</strain>
    </source>
</reference>
<evidence type="ECO:0000313" key="3">
    <source>
        <dbReference type="Proteomes" id="UP000600865"/>
    </source>
</evidence>
<dbReference type="PANTHER" id="PTHR37953">
    <property type="entry name" value="UPF0127 PROTEIN MJ1496"/>
    <property type="match status" value="1"/>
</dbReference>
<dbReference type="Gene3D" id="2.60.120.1140">
    <property type="entry name" value="Protein of unknown function DUF192"/>
    <property type="match status" value="1"/>
</dbReference>
<comment type="caution">
    <text evidence="2">The sequence shown here is derived from an EMBL/GenBank/DDBJ whole genome shotgun (WGS) entry which is preliminary data.</text>
</comment>
<evidence type="ECO:0000256" key="1">
    <source>
        <dbReference type="SAM" id="SignalP"/>
    </source>
</evidence>
<proteinExistence type="predicted"/>